<evidence type="ECO:0000313" key="2">
    <source>
        <dbReference type="EMBL" id="GMA35610.1"/>
    </source>
</evidence>
<evidence type="ECO:0000256" key="1">
    <source>
        <dbReference type="SAM" id="MobiDB-lite"/>
    </source>
</evidence>
<name>A0ABQ6IE69_9MICO</name>
<protein>
    <submittedName>
        <fullName evidence="2">Uncharacterized protein</fullName>
    </submittedName>
</protein>
<evidence type="ECO:0000313" key="3">
    <source>
        <dbReference type="Proteomes" id="UP001157125"/>
    </source>
</evidence>
<accession>A0ABQ6IE69</accession>
<dbReference type="EMBL" id="BSUN01000001">
    <property type="protein sequence ID" value="GMA35610.1"/>
    <property type="molecule type" value="Genomic_DNA"/>
</dbReference>
<gene>
    <name evidence="2" type="ORF">GCM10025876_18140</name>
</gene>
<reference evidence="3" key="1">
    <citation type="journal article" date="2019" name="Int. J. Syst. Evol. Microbiol.">
        <title>The Global Catalogue of Microorganisms (GCM) 10K type strain sequencing project: providing services to taxonomists for standard genome sequencing and annotation.</title>
        <authorList>
            <consortium name="The Broad Institute Genomics Platform"/>
            <consortium name="The Broad Institute Genome Sequencing Center for Infectious Disease"/>
            <person name="Wu L."/>
            <person name="Ma J."/>
        </authorList>
    </citation>
    <scope>NUCLEOTIDE SEQUENCE [LARGE SCALE GENOMIC DNA]</scope>
    <source>
        <strain evidence="3">NBRC 112299</strain>
    </source>
</reference>
<proteinExistence type="predicted"/>
<keyword evidence="3" id="KW-1185">Reference proteome</keyword>
<organism evidence="2 3">
    <name type="scientific">Demequina litorisediminis</name>
    <dbReference type="NCBI Taxonomy" id="1849022"/>
    <lineage>
        <taxon>Bacteria</taxon>
        <taxon>Bacillati</taxon>
        <taxon>Actinomycetota</taxon>
        <taxon>Actinomycetes</taxon>
        <taxon>Micrococcales</taxon>
        <taxon>Demequinaceae</taxon>
        <taxon>Demequina</taxon>
    </lineage>
</organism>
<dbReference type="Proteomes" id="UP001157125">
    <property type="component" value="Unassembled WGS sequence"/>
</dbReference>
<feature type="region of interest" description="Disordered" evidence="1">
    <location>
        <begin position="1"/>
        <end position="22"/>
    </location>
</feature>
<sequence length="115" mass="12264">MSHLGEEEDLVAETDRARVGKPLSPGVRQRIQQQVDLRCWAQCRIDVAGQCAVTKHLVHHHFAHADFLPDRVSVADGTVVFVTPTCVAMAAPSSKDVLSSGAISESPFATVSGGT</sequence>
<comment type="caution">
    <text evidence="2">The sequence shown here is derived from an EMBL/GenBank/DDBJ whole genome shotgun (WGS) entry which is preliminary data.</text>
</comment>
<feature type="compositionally biased region" description="Acidic residues" evidence="1">
    <location>
        <begin position="1"/>
        <end position="12"/>
    </location>
</feature>